<feature type="region of interest" description="Disordered" evidence="11">
    <location>
        <begin position="105"/>
        <end position="145"/>
    </location>
</feature>
<keyword evidence="7 10" id="KW-0175">Coiled coil</keyword>
<name>A0A6I9UF13_SESIN</name>
<keyword evidence="5" id="KW-0256">Endoplasmic reticulum</keyword>
<feature type="coiled-coil region" evidence="10">
    <location>
        <begin position="811"/>
        <end position="893"/>
    </location>
</feature>
<evidence type="ECO:0000256" key="5">
    <source>
        <dbReference type="ARBA" id="ARBA00022824"/>
    </source>
</evidence>
<proteinExistence type="inferred from homology"/>
<evidence type="ECO:0000256" key="6">
    <source>
        <dbReference type="ARBA" id="ARBA00022989"/>
    </source>
</evidence>
<dbReference type="RefSeq" id="XP_011099891.1">
    <property type="nucleotide sequence ID" value="XM_011101589.2"/>
</dbReference>
<evidence type="ECO:0000313" key="13">
    <source>
        <dbReference type="Proteomes" id="UP000504604"/>
    </source>
</evidence>
<evidence type="ECO:0000256" key="10">
    <source>
        <dbReference type="SAM" id="Coils"/>
    </source>
</evidence>
<feature type="region of interest" description="Disordered" evidence="11">
    <location>
        <begin position="404"/>
        <end position="445"/>
    </location>
</feature>
<feature type="compositionally biased region" description="Basic and acidic residues" evidence="11">
    <location>
        <begin position="324"/>
        <end position="336"/>
    </location>
</feature>
<feature type="compositionally biased region" description="Polar residues" evidence="11">
    <location>
        <begin position="1171"/>
        <end position="1189"/>
    </location>
</feature>
<dbReference type="InterPro" id="IPR055282">
    <property type="entry name" value="PPI1-4"/>
</dbReference>
<feature type="compositionally biased region" description="Basic residues" evidence="11">
    <location>
        <begin position="1157"/>
        <end position="1166"/>
    </location>
</feature>
<feature type="region of interest" description="Disordered" evidence="11">
    <location>
        <begin position="1023"/>
        <end position="1043"/>
    </location>
</feature>
<comment type="subcellular location">
    <subcellularLocation>
        <location evidence="1">Cell membrane</location>
        <topology evidence="1">Single-pass membrane protein</topology>
    </subcellularLocation>
    <subcellularLocation>
        <location evidence="2">Endoplasmic reticulum membrane</location>
        <topology evidence="2">Single-pass membrane protein</topology>
    </subcellularLocation>
</comment>
<keyword evidence="13" id="KW-1185">Reference proteome</keyword>
<feature type="region of interest" description="Disordered" evidence="11">
    <location>
        <begin position="307"/>
        <end position="336"/>
    </location>
</feature>
<feature type="transmembrane region" description="Helical" evidence="12">
    <location>
        <begin position="1238"/>
        <end position="1260"/>
    </location>
</feature>
<dbReference type="GO" id="GO:0005789">
    <property type="term" value="C:endoplasmic reticulum membrane"/>
    <property type="evidence" value="ECO:0007669"/>
    <property type="project" value="UniProtKB-SubCell"/>
</dbReference>
<dbReference type="GO" id="GO:0005886">
    <property type="term" value="C:plasma membrane"/>
    <property type="evidence" value="ECO:0007669"/>
    <property type="project" value="UniProtKB-SubCell"/>
</dbReference>
<feature type="compositionally biased region" description="Polar residues" evidence="11">
    <location>
        <begin position="497"/>
        <end position="511"/>
    </location>
</feature>
<evidence type="ECO:0000256" key="11">
    <source>
        <dbReference type="SAM" id="MobiDB-lite"/>
    </source>
</evidence>
<sequence>MADTEVSKEVTEVVGNQEKCGSDMGSYQDLPTSDCNGTNHHNQANDLDNSYVFVTGTDGLPDDSVGNNYVVAEGSISLKSKSAATVKDQGSELDSQIEKLDAVSAQVSEPLDEEETGNVQRSKDDSPILSDSTWKHEGSPEDGDGLQVLIADSVEENTESSAEAEIKHVEDSDGKIESWAEAVEEKIGDQNGKIEGVAEGEQEKLHHLITSETPPGPTANQESQVGALWLAAESGENGDLNNKLLHINNSGNANDECAGQINLSTTATSEACQLSEDVVVDATDSKLQEVSVEEDAAVKLCKEVGETAGHEVPPSTSLDLESYPAKEEGEPLKEEAETTLSLDVLEDKNCDTTLDNKSQGVLNQMDEGKNLVSSAGDNVETVFDLVFEEQKKVDSFASYVGNGAQCPEERVQHPDGSGVSSETKSEAAVPTQSSPASNAHAPQTEFEISNSKCIVSSETMQSETKSEAAVPTQSLPASNAHAPQTEFEISNAEGSVAESSAPIQKSETTENGLLDHDGKIMCTTSKASSGSNPKLDAVIHMEKESTLEGCESHAETAYSSLEGTLEGHEAHVQTEDSSWKAKVENDPPSTTDVKLEPEAHIDDLSTTGSGEKTVDVTVACGMEVLDSFNVNNVGAANTVLEIEDVADMGDELAGAAGSSIENLSLLENEDSGTSAEGFSGNRIEREAATVNAKTKPFNFLIRIPRFDDDSLREQIRLAKLHVDEKTKLRDAIQVQIQEKRANSQIHGIDYEYAKVEGRSARKLVRSKRMEIESLQSVINKAKNALSVEDIDSQIYNMEHMIQHETLPLKEEKQFIREIKQLKQLREQLSSNMGTQDEIKQALEQREEIEDRLKILRKELDILKDKVLKAEAAAAEAEKKYDGENKKVKELQAQFRAADDVRQAAYAQLQSLRKELSKKHKHFFKYKDDAAVANNYAFSRDREALYRLCMNHVENFMELWNRNVEFRREYVRFNARSTVRRFGTLDGRSLGPDEKPPNLPSHVDERVNRRVSVALRVDVASQSPTLELKQETTGKEVTSDDQSMKKVTEQKNHNTMNKGPAIPVLENGFDTVSGGHLADEVYEEPKKSKDEIESIRKAEELKREEVEAKLKEQRRLEALAKANEARERKRRQAEKLQMRAELKTQKEAEQREKEREKRLRKKERKKAAASDVSDTNNNCETAPSSESASEVSKETEVKDTCSVTPKKAKKPWLFAKQSKPKSVPPAALRNRNKKKLQQWMWVGMTSLIILVLFWLGNIGVFSNVNLKRRSPIY</sequence>
<dbReference type="RefSeq" id="XP_011099881.1">
    <property type="nucleotide sequence ID" value="XM_011101579.2"/>
</dbReference>
<feature type="compositionally biased region" description="Polar residues" evidence="11">
    <location>
        <begin position="430"/>
        <end position="445"/>
    </location>
</feature>
<protein>
    <submittedName>
        <fullName evidence="14 15">CAP-Gly domain-containing linker protein 1</fullName>
    </submittedName>
</protein>
<dbReference type="RefSeq" id="XP_020547411.1">
    <property type="nucleotide sequence ID" value="XM_020691752.1"/>
</dbReference>
<evidence type="ECO:0000256" key="2">
    <source>
        <dbReference type="ARBA" id="ARBA00004389"/>
    </source>
</evidence>
<dbReference type="GeneID" id="105178175"/>
<dbReference type="PANTHER" id="PTHR32219:SF3">
    <property type="entry name" value="CALPONIN-LIKE DOMAIN PROTEIN"/>
    <property type="match status" value="1"/>
</dbReference>
<evidence type="ECO:0000313" key="16">
    <source>
        <dbReference type="RefSeq" id="XP_020547411.1"/>
    </source>
</evidence>
<accession>A0A6I9UF13</accession>
<evidence type="ECO:0000256" key="1">
    <source>
        <dbReference type="ARBA" id="ARBA00004162"/>
    </source>
</evidence>
<feature type="compositionally biased region" description="Basic and acidic residues" evidence="11">
    <location>
        <begin position="574"/>
        <end position="585"/>
    </location>
</feature>
<evidence type="ECO:0000313" key="14">
    <source>
        <dbReference type="RefSeq" id="XP_011099881.1"/>
    </source>
</evidence>
<feature type="compositionally biased region" description="Basic and acidic residues" evidence="11">
    <location>
        <begin position="1027"/>
        <end position="1043"/>
    </location>
</feature>
<comment type="similarity">
    <text evidence="9">Belongs to the plant Proton pump-interactor protein family.</text>
</comment>
<keyword evidence="6 12" id="KW-1133">Transmembrane helix</keyword>
<reference evidence="14 15" key="1">
    <citation type="submission" date="2025-04" db="UniProtKB">
        <authorList>
            <consortium name="RefSeq"/>
        </authorList>
    </citation>
    <scope>IDENTIFICATION</scope>
</reference>
<dbReference type="AlphaFoldDB" id="A0A6I9UF13"/>
<feature type="compositionally biased region" description="Basic and acidic residues" evidence="11">
    <location>
        <begin position="1121"/>
        <end position="1156"/>
    </location>
</feature>
<dbReference type="OrthoDB" id="1703439at2759"/>
<evidence type="ECO:0000256" key="12">
    <source>
        <dbReference type="SAM" id="Phobius"/>
    </source>
</evidence>
<evidence type="ECO:0000256" key="4">
    <source>
        <dbReference type="ARBA" id="ARBA00022692"/>
    </source>
</evidence>
<dbReference type="KEGG" id="sind:105178175"/>
<gene>
    <name evidence="14 15 16" type="primary">LOC105178175</name>
</gene>
<feature type="region of interest" description="Disordered" evidence="11">
    <location>
        <begin position="574"/>
        <end position="594"/>
    </location>
</feature>
<dbReference type="Gramene" id="SIN_1007414.t">
    <property type="protein sequence ID" value="SIN_1007414.t"/>
    <property type="gene ID" value="SIN_1007414"/>
</dbReference>
<keyword evidence="8 12" id="KW-0472">Membrane</keyword>
<evidence type="ECO:0000256" key="3">
    <source>
        <dbReference type="ARBA" id="ARBA00022475"/>
    </source>
</evidence>
<evidence type="ECO:0000256" key="7">
    <source>
        <dbReference type="ARBA" id="ARBA00023054"/>
    </source>
</evidence>
<dbReference type="PANTHER" id="PTHR32219">
    <property type="entry name" value="RNA-BINDING PROTEIN YLMH-RELATED"/>
    <property type="match status" value="1"/>
</dbReference>
<evidence type="ECO:0000256" key="9">
    <source>
        <dbReference type="ARBA" id="ARBA00038080"/>
    </source>
</evidence>
<dbReference type="Proteomes" id="UP000504604">
    <property type="component" value="Linkage group LG2"/>
</dbReference>
<keyword evidence="3" id="KW-1003">Cell membrane</keyword>
<evidence type="ECO:0000313" key="15">
    <source>
        <dbReference type="RefSeq" id="XP_011099891.1"/>
    </source>
</evidence>
<feature type="region of interest" description="Disordered" evidence="11">
    <location>
        <begin position="1121"/>
        <end position="1201"/>
    </location>
</feature>
<evidence type="ECO:0000256" key="8">
    <source>
        <dbReference type="ARBA" id="ARBA00023136"/>
    </source>
</evidence>
<feature type="compositionally biased region" description="Basic and acidic residues" evidence="11">
    <location>
        <begin position="1"/>
        <end position="11"/>
    </location>
</feature>
<feature type="region of interest" description="Disordered" evidence="11">
    <location>
        <begin position="1"/>
        <end position="26"/>
    </location>
</feature>
<keyword evidence="4 12" id="KW-0812">Transmembrane</keyword>
<feature type="region of interest" description="Disordered" evidence="11">
    <location>
        <begin position="457"/>
        <end position="517"/>
    </location>
</feature>
<organism evidence="13 15">
    <name type="scientific">Sesamum indicum</name>
    <name type="common">Oriental sesame</name>
    <name type="synonym">Sesamum orientale</name>
    <dbReference type="NCBI Taxonomy" id="4182"/>
    <lineage>
        <taxon>Eukaryota</taxon>
        <taxon>Viridiplantae</taxon>
        <taxon>Streptophyta</taxon>
        <taxon>Embryophyta</taxon>
        <taxon>Tracheophyta</taxon>
        <taxon>Spermatophyta</taxon>
        <taxon>Magnoliopsida</taxon>
        <taxon>eudicotyledons</taxon>
        <taxon>Gunneridae</taxon>
        <taxon>Pentapetalae</taxon>
        <taxon>asterids</taxon>
        <taxon>lamiids</taxon>
        <taxon>Lamiales</taxon>
        <taxon>Pedaliaceae</taxon>
        <taxon>Sesamum</taxon>
    </lineage>
</organism>